<dbReference type="InterPro" id="IPR001048">
    <property type="entry name" value="Asp/Glu/Uridylate_kinase"/>
</dbReference>
<evidence type="ECO:0000256" key="11">
    <source>
        <dbReference type="ARBA" id="ARBA00022777"/>
    </source>
</evidence>
<dbReference type="InterPro" id="IPR001341">
    <property type="entry name" value="Asp_kinase"/>
</dbReference>
<evidence type="ECO:0000256" key="18">
    <source>
        <dbReference type="SAM" id="MobiDB-lite"/>
    </source>
</evidence>
<comment type="catalytic activity">
    <reaction evidence="15 16">
        <text>L-aspartate + ATP = 4-phospho-L-aspartate + ADP</text>
        <dbReference type="Rhea" id="RHEA:23776"/>
        <dbReference type="ChEBI" id="CHEBI:29991"/>
        <dbReference type="ChEBI" id="CHEBI:30616"/>
        <dbReference type="ChEBI" id="CHEBI:57535"/>
        <dbReference type="ChEBI" id="CHEBI:456216"/>
        <dbReference type="EC" id="2.7.2.4"/>
    </reaction>
</comment>
<dbReference type="InterPro" id="IPR045865">
    <property type="entry name" value="ACT-like_dom_sf"/>
</dbReference>
<sequence>MASAPASAPSIDQRPASGQRPVRVLKFGGTSMGTTPEQLARIARIVAAAHRHSNVVAVVSARGDSTDRLIDEARSAGAAPPGRELDQLMATGEARSAALLAIALHELRVPAVSLLGSQAAFSVSGKHTNGRIESLDTARLRQTLSRGEVAVVAGFQGLNADGDVITLGRGGSDTSAVALTVALGAAACEIYTDVDGVFSADPRMVPQARLIPVVRNSVMSEMAHAGARVLHTRSVELAGRAGVALHVRSTVSGSPGTVVVSEQEGTDPVMLETEDRVTAVSHEPGNARITIVGVSPDAPLPGTEVLALLADASVPIDVMTRFTDGSQRHGWDFTVPAKYIDTVTSLLTTLPGRVAVDPAVAKVSVVGSGLMSDPRTLGRMLNTLLAEGIDPLSLATSQSRISATVTEADCSRAVEVLHAEFVSLPDPHEAIGPSTVTVGSPV</sequence>
<keyword evidence="9 16" id="KW-0808">Transferase</keyword>
<dbReference type="Pfam" id="PF00696">
    <property type="entry name" value="AA_kinase"/>
    <property type="match status" value="1"/>
</dbReference>
<dbReference type="PROSITE" id="PS00324">
    <property type="entry name" value="ASPARTOKINASE"/>
    <property type="match status" value="1"/>
</dbReference>
<comment type="pathway">
    <text evidence="4 17">Amino-acid biosynthesis; L-threonine biosynthesis; L-threonine from L-aspartate: step 1/5.</text>
</comment>
<evidence type="ECO:0000259" key="20">
    <source>
        <dbReference type="Pfam" id="PF22468"/>
    </source>
</evidence>
<evidence type="ECO:0000256" key="13">
    <source>
        <dbReference type="ARBA" id="ARBA00022915"/>
    </source>
</evidence>
<feature type="domain" description="Aspartate/glutamate/uridylate kinase" evidence="19">
    <location>
        <begin position="23"/>
        <end position="249"/>
    </location>
</feature>
<evidence type="ECO:0000256" key="1">
    <source>
        <dbReference type="ARBA" id="ARBA00002843"/>
    </source>
</evidence>
<accession>A0ABP6NNE3</accession>
<evidence type="ECO:0000256" key="10">
    <source>
        <dbReference type="ARBA" id="ARBA00022741"/>
    </source>
</evidence>
<keyword evidence="13" id="KW-0220">Diaminopimelate biosynthesis</keyword>
<dbReference type="InterPro" id="IPR036393">
    <property type="entry name" value="AceGlu_kinase-like_sf"/>
</dbReference>
<comment type="pathway">
    <text evidence="2 17">Amino-acid biosynthesis; L-lysine biosynthesis via DAP pathway; (S)-tetrahydrodipicolinate from L-aspartate: step 1/4.</text>
</comment>
<dbReference type="PANTHER" id="PTHR21499">
    <property type="entry name" value="ASPARTATE KINASE"/>
    <property type="match status" value="1"/>
</dbReference>
<evidence type="ECO:0000256" key="6">
    <source>
        <dbReference type="ARBA" id="ARBA00013059"/>
    </source>
</evidence>
<organism evidence="21 22">
    <name type="scientific">Streptomyces rectiviolaceus</name>
    <dbReference type="NCBI Taxonomy" id="332591"/>
    <lineage>
        <taxon>Bacteria</taxon>
        <taxon>Bacillati</taxon>
        <taxon>Actinomycetota</taxon>
        <taxon>Actinomycetes</taxon>
        <taxon>Kitasatosporales</taxon>
        <taxon>Streptomycetaceae</taxon>
        <taxon>Streptomyces</taxon>
    </lineage>
</organism>
<name>A0ABP6NNE3_9ACTN</name>
<evidence type="ECO:0000256" key="5">
    <source>
        <dbReference type="ARBA" id="ARBA00010122"/>
    </source>
</evidence>
<dbReference type="NCBIfam" id="TIGR00657">
    <property type="entry name" value="asp_kinases"/>
    <property type="match status" value="1"/>
</dbReference>
<protein>
    <recommendedName>
        <fullName evidence="7 16">Aspartokinase</fullName>
        <ecNumber evidence="6 16">2.7.2.4</ecNumber>
    </recommendedName>
</protein>
<proteinExistence type="inferred from homology"/>
<dbReference type="NCBIfam" id="NF005155">
    <property type="entry name" value="PRK06635.1-4"/>
    <property type="match status" value="1"/>
</dbReference>
<feature type="domain" description="Aspartokinase ACT" evidence="20">
    <location>
        <begin position="363"/>
        <end position="421"/>
    </location>
</feature>
<dbReference type="Pfam" id="PF22468">
    <property type="entry name" value="ACT_9"/>
    <property type="match status" value="1"/>
</dbReference>
<keyword evidence="14" id="KW-0457">Lysine biosynthesis</keyword>
<dbReference type="Gene3D" id="3.30.2130.10">
    <property type="entry name" value="VC0802-like"/>
    <property type="match status" value="1"/>
</dbReference>
<dbReference type="GO" id="GO:0016301">
    <property type="term" value="F:kinase activity"/>
    <property type="evidence" value="ECO:0007669"/>
    <property type="project" value="UniProtKB-KW"/>
</dbReference>
<dbReference type="InterPro" id="IPR018042">
    <property type="entry name" value="Aspartate_kinase_CS"/>
</dbReference>
<evidence type="ECO:0000256" key="15">
    <source>
        <dbReference type="ARBA" id="ARBA00047872"/>
    </source>
</evidence>
<keyword evidence="8 17" id="KW-0028">Amino-acid biosynthesis</keyword>
<evidence type="ECO:0000256" key="2">
    <source>
        <dbReference type="ARBA" id="ARBA00004766"/>
    </source>
</evidence>
<dbReference type="RefSeq" id="WP_344530820.1">
    <property type="nucleotide sequence ID" value="NZ_BAAAUG010000236.1"/>
</dbReference>
<dbReference type="EC" id="2.7.2.4" evidence="6 16"/>
<dbReference type="Proteomes" id="UP001501637">
    <property type="component" value="Unassembled WGS sequence"/>
</dbReference>
<dbReference type="Gene3D" id="3.40.1160.10">
    <property type="entry name" value="Acetylglutamate kinase-like"/>
    <property type="match status" value="1"/>
</dbReference>
<evidence type="ECO:0000256" key="16">
    <source>
        <dbReference type="RuleBase" id="RU003448"/>
    </source>
</evidence>
<reference evidence="22" key="1">
    <citation type="journal article" date="2019" name="Int. J. Syst. Evol. Microbiol.">
        <title>The Global Catalogue of Microorganisms (GCM) 10K type strain sequencing project: providing services to taxonomists for standard genome sequencing and annotation.</title>
        <authorList>
            <consortium name="The Broad Institute Genomics Platform"/>
            <consortium name="The Broad Institute Genome Sequencing Center for Infectious Disease"/>
            <person name="Wu L."/>
            <person name="Ma J."/>
        </authorList>
    </citation>
    <scope>NUCLEOTIDE SEQUENCE [LARGE SCALE GENOMIC DNA]</scope>
    <source>
        <strain evidence="22">JCM 9092</strain>
    </source>
</reference>
<dbReference type="SUPFAM" id="SSF53633">
    <property type="entry name" value="Carbamate kinase-like"/>
    <property type="match status" value="1"/>
</dbReference>
<dbReference type="PIRSF" id="PIRSF000726">
    <property type="entry name" value="Asp_kin"/>
    <property type="match status" value="1"/>
</dbReference>
<dbReference type="CDD" id="cd04246">
    <property type="entry name" value="AAK_AK-DapG-like"/>
    <property type="match status" value="1"/>
</dbReference>
<evidence type="ECO:0000256" key="12">
    <source>
        <dbReference type="ARBA" id="ARBA00022840"/>
    </source>
</evidence>
<gene>
    <name evidence="21" type="ORF">GCM10010449_83790</name>
</gene>
<dbReference type="EMBL" id="BAAAUG010000236">
    <property type="protein sequence ID" value="GAA3153161.1"/>
    <property type="molecule type" value="Genomic_DNA"/>
</dbReference>
<evidence type="ECO:0000256" key="14">
    <source>
        <dbReference type="ARBA" id="ARBA00023154"/>
    </source>
</evidence>
<evidence type="ECO:0000256" key="17">
    <source>
        <dbReference type="RuleBase" id="RU004249"/>
    </source>
</evidence>
<comment type="caution">
    <text evidence="21">The sequence shown here is derived from an EMBL/GenBank/DDBJ whole genome shotgun (WGS) entry which is preliminary data.</text>
</comment>
<evidence type="ECO:0000259" key="19">
    <source>
        <dbReference type="Pfam" id="PF00696"/>
    </source>
</evidence>
<evidence type="ECO:0000256" key="9">
    <source>
        <dbReference type="ARBA" id="ARBA00022679"/>
    </source>
</evidence>
<keyword evidence="12" id="KW-0067">ATP-binding</keyword>
<evidence type="ECO:0000256" key="8">
    <source>
        <dbReference type="ARBA" id="ARBA00022605"/>
    </source>
</evidence>
<evidence type="ECO:0000313" key="21">
    <source>
        <dbReference type="EMBL" id="GAA3153161.1"/>
    </source>
</evidence>
<comment type="pathway">
    <text evidence="3 17">Amino-acid biosynthesis; L-methionine biosynthesis via de novo pathway; L-homoserine from L-aspartate: step 1/3.</text>
</comment>
<dbReference type="PANTHER" id="PTHR21499:SF3">
    <property type="entry name" value="ASPARTOKINASE"/>
    <property type="match status" value="1"/>
</dbReference>
<keyword evidence="11 16" id="KW-0418">Kinase</keyword>
<evidence type="ECO:0000256" key="7">
    <source>
        <dbReference type="ARBA" id="ARBA00016273"/>
    </source>
</evidence>
<evidence type="ECO:0000256" key="3">
    <source>
        <dbReference type="ARBA" id="ARBA00004986"/>
    </source>
</evidence>
<dbReference type="SUPFAM" id="SSF55021">
    <property type="entry name" value="ACT-like"/>
    <property type="match status" value="2"/>
</dbReference>
<feature type="region of interest" description="Disordered" evidence="18">
    <location>
        <begin position="1"/>
        <end position="21"/>
    </location>
</feature>
<keyword evidence="22" id="KW-1185">Reference proteome</keyword>
<comment type="similarity">
    <text evidence="5 16">Belongs to the aspartokinase family.</text>
</comment>
<comment type="function">
    <text evidence="1">Catalyzes the phosphorylation of the beta-carboxyl group of aspartic acid with ATP to yield 4-phospho-L-aspartate, which is involved in the branched biosynthetic pathway leading to the biosynthesis of amino acids lysine, threonine, isoleucine and methionine.</text>
</comment>
<dbReference type="InterPro" id="IPR005260">
    <property type="entry name" value="Asp_kin_monofn"/>
</dbReference>
<keyword evidence="10" id="KW-0547">Nucleotide-binding</keyword>
<evidence type="ECO:0000313" key="22">
    <source>
        <dbReference type="Proteomes" id="UP001501637"/>
    </source>
</evidence>
<evidence type="ECO:0000256" key="4">
    <source>
        <dbReference type="ARBA" id="ARBA00005139"/>
    </source>
</evidence>
<dbReference type="InterPro" id="IPR054352">
    <property type="entry name" value="ACT_Aspartokinase"/>
</dbReference>